<gene>
    <name evidence="10" type="ORF">EB233_26815</name>
</gene>
<dbReference type="Proteomes" id="UP000503339">
    <property type="component" value="Chromosome"/>
</dbReference>
<sequence>MPIQQRVTHRSKQSPASPILAAALLSLSLITMPGLAHADGITLKVFGGSALDELAPRQPPDEQKKIQQQVIDGFLKANPDVSAVDWDAQGPQTDSIQRLMTAKLANQEMDLIACPAFYTNGAYVRRKLVMPITDKIKPFQDRIDAAALGAFTISGQVYGVPISTLSTSTIFYNVDLFQKLGIPVPPTYDDLKAAVPKFKTAGVIPLLHQGSNTVMWPMWYFETFSQASGDAIGKTQKNLEGTAKFTDAPDVEGFKLIKQWVDDGILSKDSLSVDQDGMRAAFAAGKSAMYYGGTWEIPSLQTSVKAFKWGVFAFPKMDGTPGAPGHGGGADNGMCVASSIPPEKLDAAVKFIEYLTRPEVATLYLAPEQPIAASIKGVPQVEDAYAVELRKQAFPSTIKFLDWIWPSEVATATASAIAGIVGGTTTPEDAAASIQTTFDDLKAQGNWPPK</sequence>
<reference evidence="10 11" key="1">
    <citation type="submission" date="2018-10" db="EMBL/GenBank/DDBJ databases">
        <authorList>
            <person name="Perry B.J."/>
            <person name="Sullivan J.T."/>
            <person name="Murphy R.J.T."/>
            <person name="Ramsay J.P."/>
            <person name="Ronson C.W."/>
        </authorList>
    </citation>
    <scope>NUCLEOTIDE SEQUENCE [LARGE SCALE GENOMIC DNA]</scope>
    <source>
        <strain evidence="10 11">NZP2014</strain>
    </source>
</reference>
<dbReference type="Gene3D" id="3.40.190.10">
    <property type="entry name" value="Periplasmic binding protein-like II"/>
    <property type="match status" value="2"/>
</dbReference>
<dbReference type="Pfam" id="PF13416">
    <property type="entry name" value="SBP_bac_8"/>
    <property type="match status" value="1"/>
</dbReference>
<evidence type="ECO:0000313" key="11">
    <source>
        <dbReference type="Proteomes" id="UP000503339"/>
    </source>
</evidence>
<evidence type="ECO:0000256" key="9">
    <source>
        <dbReference type="SAM" id="SignalP"/>
    </source>
</evidence>
<evidence type="ECO:0000256" key="6">
    <source>
        <dbReference type="ARBA" id="ARBA00022729"/>
    </source>
</evidence>
<keyword evidence="7" id="KW-0574">Periplasm</keyword>
<evidence type="ECO:0000256" key="7">
    <source>
        <dbReference type="ARBA" id="ARBA00022764"/>
    </source>
</evidence>
<dbReference type="PANTHER" id="PTHR43649:SF31">
    <property type="entry name" value="SN-GLYCEROL-3-PHOSPHATE-BINDING PERIPLASMIC PROTEIN UGPB"/>
    <property type="match status" value="1"/>
</dbReference>
<comment type="subcellular location">
    <subcellularLocation>
        <location evidence="1">Periplasm</location>
    </subcellularLocation>
</comment>
<proteinExistence type="inferred from homology"/>
<dbReference type="PANTHER" id="PTHR43649">
    <property type="entry name" value="ARABINOSE-BINDING PROTEIN-RELATED"/>
    <property type="match status" value="1"/>
</dbReference>
<evidence type="ECO:0000256" key="4">
    <source>
        <dbReference type="ARBA" id="ARBA00017470"/>
    </source>
</evidence>
<evidence type="ECO:0000313" key="10">
    <source>
        <dbReference type="EMBL" id="QKC80132.1"/>
    </source>
</evidence>
<dbReference type="AlphaFoldDB" id="A0A6M7UTB1"/>
<comment type="similarity">
    <text evidence="2">Belongs to the bacterial solute-binding protein 1 family.</text>
</comment>
<comment type="subunit">
    <text evidence="3">The complex is composed of two ATP-binding proteins (UgpC), two transmembrane proteins (UgpA and UgpE) and a solute-binding protein (UgpB).</text>
</comment>
<dbReference type="KEGG" id="merd:EB233_26815"/>
<evidence type="ECO:0000256" key="1">
    <source>
        <dbReference type="ARBA" id="ARBA00004418"/>
    </source>
</evidence>
<keyword evidence="11" id="KW-1185">Reference proteome</keyword>
<feature type="signal peptide" evidence="9">
    <location>
        <begin position="1"/>
        <end position="38"/>
    </location>
</feature>
<evidence type="ECO:0000256" key="3">
    <source>
        <dbReference type="ARBA" id="ARBA00011557"/>
    </source>
</evidence>
<evidence type="ECO:0000256" key="8">
    <source>
        <dbReference type="ARBA" id="ARBA00034473"/>
    </source>
</evidence>
<keyword evidence="6 9" id="KW-0732">Signal</keyword>
<dbReference type="RefSeq" id="WP_064988745.1">
    <property type="nucleotide sequence ID" value="NZ_CP033361.1"/>
</dbReference>
<evidence type="ECO:0000256" key="5">
    <source>
        <dbReference type="ARBA" id="ARBA00022448"/>
    </source>
</evidence>
<feature type="chain" id="PRO_5026837668" description="sn-glycerol-3-phosphate-binding periplasmic protein UgpB" evidence="9">
    <location>
        <begin position="39"/>
        <end position="450"/>
    </location>
</feature>
<dbReference type="InterPro" id="IPR006059">
    <property type="entry name" value="SBP"/>
</dbReference>
<dbReference type="SUPFAM" id="SSF53850">
    <property type="entry name" value="Periplasmic binding protein-like II"/>
    <property type="match status" value="1"/>
</dbReference>
<protein>
    <recommendedName>
        <fullName evidence="4">sn-glycerol-3-phosphate-binding periplasmic protein UgpB</fullName>
    </recommendedName>
</protein>
<dbReference type="InterPro" id="IPR050490">
    <property type="entry name" value="Bact_solute-bd_prot1"/>
</dbReference>
<evidence type="ECO:0000256" key="2">
    <source>
        <dbReference type="ARBA" id="ARBA00008520"/>
    </source>
</evidence>
<dbReference type="EMBL" id="CP033361">
    <property type="protein sequence ID" value="QKC80132.1"/>
    <property type="molecule type" value="Genomic_DNA"/>
</dbReference>
<comment type="function">
    <text evidence="8">Part of the ABC transporter complex UgpBAEC involved in sn-glycerol-3-phosphate (G3P) import. Binds G3P.</text>
</comment>
<dbReference type="GO" id="GO:0042597">
    <property type="term" value="C:periplasmic space"/>
    <property type="evidence" value="ECO:0007669"/>
    <property type="project" value="UniProtKB-SubCell"/>
</dbReference>
<keyword evidence="5" id="KW-0813">Transport</keyword>
<accession>A0A6M7UTB1</accession>
<organism evidence="10 11">
    <name type="scientific">Mesorhizobium erdmanii</name>
    <dbReference type="NCBI Taxonomy" id="1777866"/>
    <lineage>
        <taxon>Bacteria</taxon>
        <taxon>Pseudomonadati</taxon>
        <taxon>Pseudomonadota</taxon>
        <taxon>Alphaproteobacteria</taxon>
        <taxon>Hyphomicrobiales</taxon>
        <taxon>Phyllobacteriaceae</taxon>
        <taxon>Mesorhizobium</taxon>
    </lineage>
</organism>
<name>A0A6M7UTB1_9HYPH</name>